<protein>
    <submittedName>
        <fullName evidence="5">Putative 26s proteasome regulatory subunit rpn</fullName>
    </submittedName>
</protein>
<comment type="similarity">
    <text evidence="1">Belongs to the proteasome subunit S9 family.</text>
</comment>
<dbReference type="AlphaFoldDB" id="A0A2R4KRN1"/>
<dbReference type="InterPro" id="IPR000717">
    <property type="entry name" value="PCI_dom"/>
</dbReference>
<sequence>MANRNDDLRTAEVKLSLVEVERMISDTAQLNDEEELKRREETIINFGKHLCEEKDTEQLKQLITLIRPYLTSFGKAKAARVVRSLVDMCLQIDQDPQLKLELCRECVAWATKQKRVYLRHSLEVRLIRLLNEMGKYPEAINMATKLNQELKKVENKDVQLEVQLEESKSGFSLNNLSKAKTSLVAAKTTANALYIEPKLQAQLDLQSGVLHMAEDRDYKTAFSYFYEAFEGFDNTNEEVYARKALKYMCLAKIMMNEAEEVPSILSGKLALKYKGRDVEAMQSVAQAFQQRSLLDFNKAFHKFSDELNKDAIVKSHFHVLSESMLEKDISRLIEPYSVIEVSTIAKRIDLPIERIERKLTQMILDKKFYGVVDQREGSLTVYAFSEDEYTKSYEKAVEGIHDLSKVLFILSKSHSKCLVKIIFQFKS</sequence>
<dbReference type="EMBL" id="MF069086">
    <property type="protein sequence ID" value="AVV64032.1"/>
    <property type="molecule type" value="Genomic_DNA"/>
</dbReference>
<name>A0A2R4KRN1_ANISI</name>
<dbReference type="SMART" id="SM00088">
    <property type="entry name" value="PINT"/>
    <property type="match status" value="1"/>
</dbReference>
<dbReference type="InterPro" id="IPR036390">
    <property type="entry name" value="WH_DNA-bd_sf"/>
</dbReference>
<dbReference type="SUPFAM" id="SSF46785">
    <property type="entry name" value="Winged helix' DNA-binding domain"/>
    <property type="match status" value="1"/>
</dbReference>
<evidence type="ECO:0000313" key="5">
    <source>
        <dbReference type="EMBL" id="AVV64032.1"/>
    </source>
</evidence>
<dbReference type="Pfam" id="PF18055">
    <property type="entry name" value="RPN6_N"/>
    <property type="match status" value="1"/>
</dbReference>
<evidence type="ECO:0000259" key="4">
    <source>
        <dbReference type="PROSITE" id="PS50250"/>
    </source>
</evidence>
<dbReference type="InterPro" id="IPR040773">
    <property type="entry name" value="Rpn6_N"/>
</dbReference>
<dbReference type="InterPro" id="IPR050871">
    <property type="entry name" value="26S_Proteasome/COP9_Components"/>
</dbReference>
<dbReference type="Gene3D" id="1.25.40.570">
    <property type="match status" value="1"/>
</dbReference>
<feature type="coiled-coil region" evidence="3">
    <location>
        <begin position="136"/>
        <end position="163"/>
    </location>
</feature>
<evidence type="ECO:0000256" key="1">
    <source>
        <dbReference type="ARBA" id="ARBA00007454"/>
    </source>
</evidence>
<evidence type="ECO:0000256" key="3">
    <source>
        <dbReference type="SAM" id="Coils"/>
    </source>
</evidence>
<organism evidence="5">
    <name type="scientific">Anisakis simplex</name>
    <name type="common">Herring worm</name>
    <dbReference type="NCBI Taxonomy" id="6269"/>
    <lineage>
        <taxon>Eukaryota</taxon>
        <taxon>Metazoa</taxon>
        <taxon>Ecdysozoa</taxon>
        <taxon>Nematoda</taxon>
        <taxon>Chromadorea</taxon>
        <taxon>Rhabditida</taxon>
        <taxon>Spirurina</taxon>
        <taxon>Ascaridomorpha</taxon>
        <taxon>Ascaridoidea</taxon>
        <taxon>Anisakidae</taxon>
        <taxon>Anisakis</taxon>
        <taxon>Anisakis simplex complex</taxon>
    </lineage>
</organism>
<reference evidence="5" key="1">
    <citation type="submission" date="2017-04" db="EMBL/GenBank/DDBJ databases">
        <authorList>
            <person name="Afonso C.L."/>
            <person name="Miller P.J."/>
            <person name="Scott M.A."/>
            <person name="Spackman E."/>
            <person name="Goraichik I."/>
            <person name="Dimitrov K.M."/>
            <person name="Suarez D.L."/>
            <person name="Swayne D.E."/>
        </authorList>
    </citation>
    <scope>NUCLEOTIDE SEQUENCE</scope>
</reference>
<feature type="domain" description="PCI" evidence="4">
    <location>
        <begin position="217"/>
        <end position="386"/>
    </location>
</feature>
<proteinExistence type="inferred from homology"/>
<dbReference type="Pfam" id="PF01399">
    <property type="entry name" value="PCI"/>
    <property type="match status" value="1"/>
</dbReference>
<dbReference type="GO" id="GO:0000502">
    <property type="term" value="C:proteasome complex"/>
    <property type="evidence" value="ECO:0007669"/>
    <property type="project" value="UniProtKB-KW"/>
</dbReference>
<evidence type="ECO:0000256" key="2">
    <source>
        <dbReference type="ARBA" id="ARBA00022942"/>
    </source>
</evidence>
<dbReference type="PANTHER" id="PTHR10678">
    <property type="entry name" value="26S PROTEASOME NON-ATPASE REGULATORY SUBUNIT 11/COP9 SIGNALOSOME COMPLEX SUBUNIT 2"/>
    <property type="match status" value="1"/>
</dbReference>
<keyword evidence="3" id="KW-0175">Coiled coil</keyword>
<dbReference type="PROSITE" id="PS50250">
    <property type="entry name" value="PCI"/>
    <property type="match status" value="1"/>
</dbReference>
<keyword evidence="2 5" id="KW-0647">Proteasome</keyword>
<dbReference type="SMART" id="SM00753">
    <property type="entry name" value="PAM"/>
    <property type="match status" value="1"/>
</dbReference>
<accession>A0A2R4KRN1</accession>